<reference evidence="10" key="1">
    <citation type="submission" date="2015-12" db="EMBL/GenBank/DDBJ databases">
        <title>Update maize B73 reference genome by single molecule sequencing technologies.</title>
        <authorList>
            <consortium name="Maize Genome Sequencing Project"/>
            <person name="Ware D."/>
        </authorList>
    </citation>
    <scope>NUCLEOTIDE SEQUENCE [LARGE SCALE GENOMIC DNA]</scope>
    <source>
        <tissue evidence="10">Seedling</tissue>
    </source>
</reference>
<feature type="region of interest" description="Disordered" evidence="8">
    <location>
        <begin position="102"/>
        <end position="165"/>
    </location>
</feature>
<accession>A0A1D6NA18</accession>
<dbReference type="AlphaFoldDB" id="A0A1D6NA18"/>
<dbReference type="ExpressionAtlas" id="A0A1D6NA18">
    <property type="expression patterns" value="baseline and differential"/>
</dbReference>
<feature type="compositionally biased region" description="Basic and acidic residues" evidence="8">
    <location>
        <begin position="220"/>
        <end position="232"/>
    </location>
</feature>
<dbReference type="EMBL" id="CM007649">
    <property type="protein sequence ID" value="ONM37391.1"/>
    <property type="molecule type" value="Genomic_DNA"/>
</dbReference>
<comment type="similarity">
    <text evidence="7">Belongs to the SOSEKI family.</text>
</comment>
<evidence type="ECO:0000259" key="9">
    <source>
        <dbReference type="Pfam" id="PF06136"/>
    </source>
</evidence>
<evidence type="ECO:0000256" key="1">
    <source>
        <dbReference type="ARBA" id="ARBA00004413"/>
    </source>
</evidence>
<feature type="region of interest" description="Disordered" evidence="8">
    <location>
        <begin position="194"/>
        <end position="257"/>
    </location>
</feature>
<dbReference type="InterPro" id="IPR010369">
    <property type="entry name" value="SOK"/>
</dbReference>
<dbReference type="PANTHER" id="PTHR31083">
    <property type="entry name" value="UPSTREAM OF FLC PROTEIN (DUF966)"/>
    <property type="match status" value="1"/>
</dbReference>
<evidence type="ECO:0000313" key="10">
    <source>
        <dbReference type="EMBL" id="ONM37391.1"/>
    </source>
</evidence>
<feature type="compositionally biased region" description="Basic and acidic residues" evidence="8">
    <location>
        <begin position="341"/>
        <end position="354"/>
    </location>
</feature>
<dbReference type="GO" id="GO:0005886">
    <property type="term" value="C:plasma membrane"/>
    <property type="evidence" value="ECO:0007669"/>
    <property type="project" value="UniProtKB-SubCell"/>
</dbReference>
<protein>
    <submittedName>
        <fullName evidence="10">Protein UPSTREAM OF FLC</fullName>
    </submittedName>
</protein>
<keyword evidence="2" id="KW-0217">Developmental protein</keyword>
<keyword evidence="5" id="KW-0472">Membrane</keyword>
<keyword evidence="3" id="KW-1003">Cell membrane</keyword>
<evidence type="ECO:0000256" key="8">
    <source>
        <dbReference type="SAM" id="MobiDB-lite"/>
    </source>
</evidence>
<feature type="region of interest" description="Disordered" evidence="8">
    <location>
        <begin position="334"/>
        <end position="355"/>
    </location>
</feature>
<name>A0A1D6NA18_MAIZE</name>
<keyword evidence="4" id="KW-0132">Cell division</keyword>
<organism evidence="10">
    <name type="scientific">Zea mays</name>
    <name type="common">Maize</name>
    <dbReference type="NCBI Taxonomy" id="4577"/>
    <lineage>
        <taxon>Eukaryota</taxon>
        <taxon>Viridiplantae</taxon>
        <taxon>Streptophyta</taxon>
        <taxon>Embryophyta</taxon>
        <taxon>Tracheophyta</taxon>
        <taxon>Spermatophyta</taxon>
        <taxon>Magnoliopsida</taxon>
        <taxon>Liliopsida</taxon>
        <taxon>Poales</taxon>
        <taxon>Poaceae</taxon>
        <taxon>PACMAD clade</taxon>
        <taxon>Panicoideae</taxon>
        <taxon>Andropogonodae</taxon>
        <taxon>Andropogoneae</taxon>
        <taxon>Tripsacinae</taxon>
        <taxon>Zea</taxon>
    </lineage>
</organism>
<evidence type="ECO:0000256" key="3">
    <source>
        <dbReference type="ARBA" id="ARBA00022475"/>
    </source>
</evidence>
<comment type="subcellular location">
    <subcellularLocation>
        <location evidence="1">Cell membrane</location>
        <topology evidence="1">Peripheral membrane protein</topology>
        <orientation evidence="1">Cytoplasmic side</orientation>
    </subcellularLocation>
</comment>
<proteinExistence type="inferred from homology"/>
<dbReference type="PANTHER" id="PTHR31083:SF5">
    <property type="entry name" value="PROTEIN SOSEKI 1"/>
    <property type="match status" value="1"/>
</dbReference>
<sequence>MDSHKGAVVWGGGEVRRINVVYFLSRGGRSDHPHLFRVNHLSRAGVRLRDVKRWLSDLRGKDMPDNYSWSYKRKYKAGYVWQDLKDDDLVTPVSDNEYVLKGCDVRGTPPPRSQTPKRTCSLAGENDQNHPVEVVLTPDSDESSPKPPPHADQDSPGGCESGRRSTVPFKVEKPQGLNNEQKQEEEQVVIKIEVSRSQNHQQHKHEEEENNDEEEEEEEAATKKADDTKAAAEEQQQPQGAGGVRSSHAHAVGKQARRMRVARALHNMLTCARADAVDDAALRPLARRQGQAAQARRGEEARRAQAGHPAALLAVREGVQAAGAALAHAVVPGLQGTDEEEHQRGQEAQLDRRRPLPRGVGAAVLSLRRVPAHGILTGSSTACSSL</sequence>
<dbReference type="GO" id="GO:0051258">
    <property type="term" value="P:protein polymerization"/>
    <property type="evidence" value="ECO:0007669"/>
    <property type="project" value="UniProtKB-ARBA"/>
</dbReference>
<feature type="domain" description="SOSEKI DIX-like" evidence="9">
    <location>
        <begin position="19"/>
        <end position="104"/>
    </location>
</feature>
<evidence type="ECO:0000256" key="5">
    <source>
        <dbReference type="ARBA" id="ARBA00023136"/>
    </source>
</evidence>
<dbReference type="Pfam" id="PF06136">
    <property type="entry name" value="SOK"/>
    <property type="match status" value="1"/>
</dbReference>
<evidence type="ECO:0000256" key="6">
    <source>
        <dbReference type="ARBA" id="ARBA00023306"/>
    </source>
</evidence>
<evidence type="ECO:0000256" key="4">
    <source>
        <dbReference type="ARBA" id="ARBA00022618"/>
    </source>
</evidence>
<evidence type="ECO:0000256" key="7">
    <source>
        <dbReference type="ARBA" id="ARBA00024211"/>
    </source>
</evidence>
<dbReference type="GO" id="GO:0051301">
    <property type="term" value="P:cell division"/>
    <property type="evidence" value="ECO:0007669"/>
    <property type="project" value="UniProtKB-KW"/>
</dbReference>
<evidence type="ECO:0000256" key="2">
    <source>
        <dbReference type="ARBA" id="ARBA00022473"/>
    </source>
</evidence>
<gene>
    <name evidence="10" type="ORF">ZEAMMB73_Zm00001d043278</name>
</gene>
<keyword evidence="6" id="KW-0131">Cell cycle</keyword>
<dbReference type="InterPro" id="IPR048351">
    <property type="entry name" value="SOK_DIX"/>
</dbReference>
<feature type="compositionally biased region" description="Acidic residues" evidence="8">
    <location>
        <begin position="208"/>
        <end position="219"/>
    </location>
</feature>